<evidence type="ECO:0000256" key="3">
    <source>
        <dbReference type="ARBA" id="ARBA00023163"/>
    </source>
</evidence>
<evidence type="ECO:0000313" key="5">
    <source>
        <dbReference type="EMBL" id="AWB07192.1"/>
    </source>
</evidence>
<protein>
    <recommendedName>
        <fullName evidence="4">HTH araC/xylS-type domain-containing protein</fullName>
    </recommendedName>
</protein>
<evidence type="ECO:0000256" key="2">
    <source>
        <dbReference type="ARBA" id="ARBA00023125"/>
    </source>
</evidence>
<dbReference type="Gene3D" id="1.10.10.60">
    <property type="entry name" value="Homeodomain-like"/>
    <property type="match status" value="1"/>
</dbReference>
<proteinExistence type="predicted"/>
<dbReference type="SUPFAM" id="SSF46689">
    <property type="entry name" value="Homeodomain-like"/>
    <property type="match status" value="1"/>
</dbReference>
<name>A0A2R4VS00_9PROT</name>
<geneLocation type="plasmid" evidence="5 6">
    <name>pYZ2</name>
</geneLocation>
<keyword evidence="1" id="KW-0805">Transcription regulation</keyword>
<dbReference type="PANTHER" id="PTHR47893:SF1">
    <property type="entry name" value="REGULATORY PROTEIN PCHR"/>
    <property type="match status" value="1"/>
</dbReference>
<dbReference type="PANTHER" id="PTHR47893">
    <property type="entry name" value="REGULATORY PROTEIN PCHR"/>
    <property type="match status" value="1"/>
</dbReference>
<reference evidence="5 6" key="1">
    <citation type="submission" date="2018-04" db="EMBL/GenBank/DDBJ databases">
        <title>Complete genome sequence of the nitrogen-fixing bacterium Azospirillum humicireducens type strain SgZ-5.</title>
        <authorList>
            <person name="Yu Z."/>
        </authorList>
    </citation>
    <scope>NUCLEOTIDE SEQUENCE [LARGE SCALE GENOMIC DNA]</scope>
    <source>
        <strain evidence="5 6">SgZ-5</strain>
        <plasmid evidence="5 6">pYZ2</plasmid>
    </source>
</reference>
<dbReference type="GO" id="GO:0003700">
    <property type="term" value="F:DNA-binding transcription factor activity"/>
    <property type="evidence" value="ECO:0007669"/>
    <property type="project" value="InterPro"/>
</dbReference>
<dbReference type="AlphaFoldDB" id="A0A2R4VS00"/>
<dbReference type="EMBL" id="CP028903">
    <property type="protein sequence ID" value="AWB07192.1"/>
    <property type="molecule type" value="Genomic_DNA"/>
</dbReference>
<dbReference type="PROSITE" id="PS01124">
    <property type="entry name" value="HTH_ARAC_FAMILY_2"/>
    <property type="match status" value="1"/>
</dbReference>
<gene>
    <name evidence="5" type="ORF">A6A40_19190</name>
</gene>
<dbReference type="InterPro" id="IPR018060">
    <property type="entry name" value="HTH_AraC"/>
</dbReference>
<dbReference type="Proteomes" id="UP000077405">
    <property type="component" value="Plasmid pYZ2"/>
</dbReference>
<dbReference type="InterPro" id="IPR018062">
    <property type="entry name" value="HTH_AraC-typ_CS"/>
</dbReference>
<dbReference type="RefSeq" id="WP_108547488.1">
    <property type="nucleotide sequence ID" value="NZ_CP028903.1"/>
</dbReference>
<dbReference type="Pfam" id="PF12833">
    <property type="entry name" value="HTH_18"/>
    <property type="match status" value="1"/>
</dbReference>
<keyword evidence="3" id="KW-0804">Transcription</keyword>
<organism evidence="5 6">
    <name type="scientific">Azospirillum humicireducens</name>
    <dbReference type="NCBI Taxonomy" id="1226968"/>
    <lineage>
        <taxon>Bacteria</taxon>
        <taxon>Pseudomonadati</taxon>
        <taxon>Pseudomonadota</taxon>
        <taxon>Alphaproteobacteria</taxon>
        <taxon>Rhodospirillales</taxon>
        <taxon>Azospirillaceae</taxon>
        <taxon>Azospirillum</taxon>
    </lineage>
</organism>
<dbReference type="OrthoDB" id="7363396at2"/>
<dbReference type="InterPro" id="IPR009057">
    <property type="entry name" value="Homeodomain-like_sf"/>
</dbReference>
<dbReference type="PROSITE" id="PS00041">
    <property type="entry name" value="HTH_ARAC_FAMILY_1"/>
    <property type="match status" value="1"/>
</dbReference>
<dbReference type="GO" id="GO:0043565">
    <property type="term" value="F:sequence-specific DNA binding"/>
    <property type="evidence" value="ECO:0007669"/>
    <property type="project" value="InterPro"/>
</dbReference>
<dbReference type="InterPro" id="IPR053142">
    <property type="entry name" value="PchR_regulatory_protein"/>
</dbReference>
<evidence type="ECO:0000256" key="1">
    <source>
        <dbReference type="ARBA" id="ARBA00023015"/>
    </source>
</evidence>
<keyword evidence="6" id="KW-1185">Reference proteome</keyword>
<sequence>MSDTIGTPTHYSSDDHHAMAERFGYRYRRLSVAGRDRGSGNSCALLTGSIGVDVLQPGLTLTRSDISHLHDFEAEAEMNPGLLVSVVLDGPVEGWVEGCGDIATRAGTALNLYIDSPLLFTGKQARGVHYSTVAAFARQDWLEENEVAHMRPPRGGPARLHHWIPSAALKARLHTMDRRTPVPALDRLHREMVTLELMTEALRPMAATPAAASPLRPADLARMVRVRDRLLAEPDADHTLAKLACDAGVSVTVLKEQFRAAFGRSVFDTLRDIRLDRARSLIEGGWSVSQAAAYVGYRHPSNFTTAFRRRFGHAPGTIRR</sequence>
<accession>A0A2R4VS00</accession>
<keyword evidence="5" id="KW-0614">Plasmid</keyword>
<dbReference type="SMART" id="SM00342">
    <property type="entry name" value="HTH_ARAC"/>
    <property type="match status" value="1"/>
</dbReference>
<feature type="domain" description="HTH araC/xylS-type" evidence="4">
    <location>
        <begin position="221"/>
        <end position="320"/>
    </location>
</feature>
<evidence type="ECO:0000259" key="4">
    <source>
        <dbReference type="PROSITE" id="PS01124"/>
    </source>
</evidence>
<dbReference type="KEGG" id="ahu:A6A40_19190"/>
<keyword evidence="2" id="KW-0238">DNA-binding</keyword>
<evidence type="ECO:0000313" key="6">
    <source>
        <dbReference type="Proteomes" id="UP000077405"/>
    </source>
</evidence>